<proteinExistence type="predicted"/>
<dbReference type="EMBL" id="QOIP01000007">
    <property type="protein sequence ID" value="RLU20195.1"/>
    <property type="molecule type" value="Genomic_DNA"/>
</dbReference>
<feature type="transmembrane region" description="Helical" evidence="1">
    <location>
        <begin position="102"/>
        <end position="134"/>
    </location>
</feature>
<dbReference type="AlphaFoldDB" id="A0A3L8DIB5"/>
<evidence type="ECO:0000256" key="1">
    <source>
        <dbReference type="SAM" id="Phobius"/>
    </source>
</evidence>
<keyword evidence="1" id="KW-0472">Membrane</keyword>
<organism evidence="2">
    <name type="scientific">Ooceraea biroi</name>
    <name type="common">Clonal raider ant</name>
    <name type="synonym">Cerapachys biroi</name>
    <dbReference type="NCBI Taxonomy" id="2015173"/>
    <lineage>
        <taxon>Eukaryota</taxon>
        <taxon>Metazoa</taxon>
        <taxon>Ecdysozoa</taxon>
        <taxon>Arthropoda</taxon>
        <taxon>Hexapoda</taxon>
        <taxon>Insecta</taxon>
        <taxon>Pterygota</taxon>
        <taxon>Neoptera</taxon>
        <taxon>Endopterygota</taxon>
        <taxon>Hymenoptera</taxon>
        <taxon>Apocrita</taxon>
        <taxon>Aculeata</taxon>
        <taxon>Formicoidea</taxon>
        <taxon>Formicidae</taxon>
        <taxon>Dorylinae</taxon>
        <taxon>Ooceraea</taxon>
    </lineage>
</organism>
<reference evidence="2" key="2">
    <citation type="submission" date="2018-07" db="EMBL/GenBank/DDBJ databases">
        <authorList>
            <person name="Mckenzie S.K."/>
            <person name="Kronauer D.J.C."/>
        </authorList>
    </citation>
    <scope>NUCLEOTIDE SEQUENCE</scope>
    <source>
        <strain evidence="2">Clonal line C1</strain>
    </source>
</reference>
<sequence>MEEEESLGEGASDDAGVKELQELRDKYEGKLTASLYTGTLCVSAVASLIALGALCFTDYHEHFHMIDLIPVSALTTMLITSLTFLVVTQLSSAMTSKRSRILIGLASSIILGLGILILGDILPLFACILSIIAILPKMRWQVPLIIGSILAFAYISRRLIFGDLSSYYDIIQVNATEIIERDIYI</sequence>
<feature type="transmembrane region" description="Helical" evidence="1">
    <location>
        <begin position="140"/>
        <end position="156"/>
    </location>
</feature>
<keyword evidence="1" id="KW-0812">Transmembrane</keyword>
<evidence type="ECO:0000313" key="2">
    <source>
        <dbReference type="EMBL" id="RLU20195.1"/>
    </source>
</evidence>
<feature type="transmembrane region" description="Helical" evidence="1">
    <location>
        <begin position="33"/>
        <end position="56"/>
    </location>
</feature>
<gene>
    <name evidence="2" type="ORF">DMN91_006802</name>
</gene>
<dbReference type="OrthoDB" id="2107370at2759"/>
<reference evidence="2" key="1">
    <citation type="journal article" date="2018" name="Genome Res.">
        <title>The genomic architecture and molecular evolution of ant odorant receptors.</title>
        <authorList>
            <person name="McKenzie S.K."/>
            <person name="Kronauer D.J.C."/>
        </authorList>
    </citation>
    <scope>NUCLEOTIDE SEQUENCE [LARGE SCALE GENOMIC DNA]</scope>
    <source>
        <strain evidence="2">Clonal line C1</strain>
    </source>
</reference>
<feature type="transmembrane region" description="Helical" evidence="1">
    <location>
        <begin position="68"/>
        <end position="90"/>
    </location>
</feature>
<keyword evidence="1" id="KW-1133">Transmembrane helix</keyword>
<accession>A0A3L8DIB5</accession>
<protein>
    <submittedName>
        <fullName evidence="2">Uncharacterized protein</fullName>
    </submittedName>
</protein>
<comment type="caution">
    <text evidence="2">The sequence shown here is derived from an EMBL/GenBank/DDBJ whole genome shotgun (WGS) entry which is preliminary data.</text>
</comment>
<dbReference type="Proteomes" id="UP000279307">
    <property type="component" value="Chromosome 7"/>
</dbReference>
<name>A0A3L8DIB5_OOCBI</name>